<accession>A0A379APF7</accession>
<evidence type="ECO:0000256" key="1">
    <source>
        <dbReference type="ARBA" id="ARBA00004496"/>
    </source>
</evidence>
<dbReference type="InterPro" id="IPR036714">
    <property type="entry name" value="SDH_sf"/>
</dbReference>
<dbReference type="Pfam" id="PF03937">
    <property type="entry name" value="Sdh5"/>
    <property type="match status" value="1"/>
</dbReference>
<dbReference type="GO" id="GO:0006105">
    <property type="term" value="P:succinate metabolic process"/>
    <property type="evidence" value="ECO:0007669"/>
    <property type="project" value="TreeGrafter"/>
</dbReference>
<dbReference type="Proteomes" id="UP000255098">
    <property type="component" value="Unassembled WGS sequence"/>
</dbReference>
<protein>
    <recommendedName>
        <fullName evidence="3">FAD assembly factor SdhE</fullName>
    </recommendedName>
</protein>
<dbReference type="AlphaFoldDB" id="A0A379APF7"/>
<evidence type="ECO:0000256" key="4">
    <source>
        <dbReference type="ARBA" id="ARBA00022490"/>
    </source>
</evidence>
<dbReference type="PANTHER" id="PTHR39585">
    <property type="entry name" value="FAD ASSEMBLY FACTOR SDHE"/>
    <property type="match status" value="1"/>
</dbReference>
<evidence type="ECO:0000313" key="6">
    <source>
        <dbReference type="EMBL" id="SUB23464.1"/>
    </source>
</evidence>
<gene>
    <name evidence="6" type="primary">ygfY</name>
    <name evidence="6" type="ORF">NCTC11297_00469</name>
</gene>
<reference evidence="6 7" key="1">
    <citation type="submission" date="2018-06" db="EMBL/GenBank/DDBJ databases">
        <authorList>
            <consortium name="Pathogen Informatics"/>
            <person name="Doyle S."/>
        </authorList>
    </citation>
    <scope>NUCLEOTIDE SEQUENCE [LARGE SCALE GENOMIC DNA]</scope>
    <source>
        <strain evidence="7">NCTC 11297</strain>
    </source>
</reference>
<evidence type="ECO:0000256" key="5">
    <source>
        <dbReference type="ARBA" id="ARBA00023186"/>
    </source>
</evidence>
<dbReference type="EMBL" id="UGSP01000001">
    <property type="protein sequence ID" value="SUB23464.1"/>
    <property type="molecule type" value="Genomic_DNA"/>
</dbReference>
<keyword evidence="5" id="KW-0143">Chaperone</keyword>
<dbReference type="SUPFAM" id="SSF109910">
    <property type="entry name" value="YgfY-like"/>
    <property type="match status" value="1"/>
</dbReference>
<sequence>MEKYNKFRLEWDCRRGMLELDKVIMPFFQQHFDELDEHQKATFVRLLGATDLQLFSWFFNRKPAPDLELQQMVSYIQEKLSN</sequence>
<keyword evidence="7" id="KW-1185">Reference proteome</keyword>
<keyword evidence="4" id="KW-0963">Cytoplasm</keyword>
<comment type="subcellular location">
    <subcellularLocation>
        <location evidence="1">Cytoplasm</location>
    </subcellularLocation>
</comment>
<dbReference type="GeneID" id="300132689"/>
<evidence type="ECO:0000256" key="3">
    <source>
        <dbReference type="ARBA" id="ARBA00019418"/>
    </source>
</evidence>
<dbReference type="PANTHER" id="PTHR39585:SF1">
    <property type="entry name" value="FAD ASSEMBLY FACTOR SDHE"/>
    <property type="match status" value="1"/>
</dbReference>
<dbReference type="InterPro" id="IPR050531">
    <property type="entry name" value="SdhE_FAD_assembly_factor"/>
</dbReference>
<comment type="similarity">
    <text evidence="2">Belongs to the SdhE FAD assembly factor family.</text>
</comment>
<dbReference type="InterPro" id="IPR005631">
    <property type="entry name" value="SDH"/>
</dbReference>
<dbReference type="Gene3D" id="1.10.150.250">
    <property type="entry name" value="Flavinator of succinate dehydrogenase"/>
    <property type="match status" value="1"/>
</dbReference>
<evidence type="ECO:0000313" key="7">
    <source>
        <dbReference type="Proteomes" id="UP000255098"/>
    </source>
</evidence>
<organism evidence="6 7">
    <name type="scientific">Avibacterium avium</name>
    <name type="common">Pasteurella avium</name>
    <dbReference type="NCBI Taxonomy" id="751"/>
    <lineage>
        <taxon>Bacteria</taxon>
        <taxon>Pseudomonadati</taxon>
        <taxon>Pseudomonadota</taxon>
        <taxon>Gammaproteobacteria</taxon>
        <taxon>Pasteurellales</taxon>
        <taxon>Pasteurellaceae</taxon>
        <taxon>Avibacterium</taxon>
    </lineage>
</organism>
<proteinExistence type="inferred from homology"/>
<dbReference type="RefSeq" id="WP_115248847.1">
    <property type="nucleotide sequence ID" value="NZ_JBMMEM010000004.1"/>
</dbReference>
<dbReference type="GO" id="GO:0005737">
    <property type="term" value="C:cytoplasm"/>
    <property type="evidence" value="ECO:0007669"/>
    <property type="project" value="UniProtKB-SubCell"/>
</dbReference>
<evidence type="ECO:0000256" key="2">
    <source>
        <dbReference type="ARBA" id="ARBA00008571"/>
    </source>
</evidence>
<name>A0A379APF7_AVIAV</name>